<protein>
    <submittedName>
        <fullName evidence="1">Uncharacterized protein</fullName>
    </submittedName>
</protein>
<dbReference type="RefSeq" id="WP_185084505.1">
    <property type="nucleotide sequence ID" value="NZ_JACHJB010000001.1"/>
</dbReference>
<proteinExistence type="predicted"/>
<dbReference type="Proteomes" id="UP000583800">
    <property type="component" value="Unassembled WGS sequence"/>
</dbReference>
<dbReference type="AlphaFoldDB" id="A0A7X0EWB3"/>
<sequence length="100" mass="10780">MSLGPYTYVTLSMPRGDDPRLTVSFHTGAVRVHTSVIDERRPYLSLSTPEANVSVSTTGDGPITDADLSLARDIYAAAAQYLADCEHLHTQQQATDQTAA</sequence>
<keyword evidence="2" id="KW-1185">Reference proteome</keyword>
<accession>A0A7X0EWB3</accession>
<evidence type="ECO:0000313" key="2">
    <source>
        <dbReference type="Proteomes" id="UP000583800"/>
    </source>
</evidence>
<dbReference type="EMBL" id="JACHJB010000001">
    <property type="protein sequence ID" value="MBB6346787.1"/>
    <property type="molecule type" value="Genomic_DNA"/>
</dbReference>
<reference evidence="1 2" key="1">
    <citation type="submission" date="2020-08" db="EMBL/GenBank/DDBJ databases">
        <title>Sequencing the genomes of 1000 actinobacteria strains.</title>
        <authorList>
            <person name="Klenk H.-P."/>
        </authorList>
    </citation>
    <scope>NUCLEOTIDE SEQUENCE [LARGE SCALE GENOMIC DNA]</scope>
    <source>
        <strain evidence="1 2">DSM 45913</strain>
    </source>
</reference>
<name>A0A7X0EWB3_9ACTN</name>
<comment type="caution">
    <text evidence="1">The sequence shown here is derived from an EMBL/GenBank/DDBJ whole genome shotgun (WGS) entry which is preliminary data.</text>
</comment>
<gene>
    <name evidence="1" type="ORF">FHU36_003296</name>
</gene>
<evidence type="ECO:0000313" key="1">
    <source>
        <dbReference type="EMBL" id="MBB6346787.1"/>
    </source>
</evidence>
<organism evidence="1 2">
    <name type="scientific">Nonomuraea muscovyensis</name>
    <dbReference type="NCBI Taxonomy" id="1124761"/>
    <lineage>
        <taxon>Bacteria</taxon>
        <taxon>Bacillati</taxon>
        <taxon>Actinomycetota</taxon>
        <taxon>Actinomycetes</taxon>
        <taxon>Streptosporangiales</taxon>
        <taxon>Streptosporangiaceae</taxon>
        <taxon>Nonomuraea</taxon>
    </lineage>
</organism>